<reference evidence="1" key="1">
    <citation type="submission" date="2019-03" db="EMBL/GenBank/DDBJ databases">
        <title>WGS assembly of Setaria viridis.</title>
        <authorList>
            <person name="Huang P."/>
            <person name="Jenkins J."/>
            <person name="Grimwood J."/>
            <person name="Barry K."/>
            <person name="Healey A."/>
            <person name="Mamidi S."/>
            <person name="Sreedasyam A."/>
            <person name="Shu S."/>
            <person name="Feldman M."/>
            <person name="Wu J."/>
            <person name="Yu Y."/>
            <person name="Chen C."/>
            <person name="Johnson J."/>
            <person name="Rokhsar D."/>
            <person name="Baxter I."/>
            <person name="Schmutz J."/>
            <person name="Brutnell T."/>
            <person name="Kellogg E."/>
        </authorList>
    </citation>
    <scope>NUCLEOTIDE SEQUENCE [LARGE SCALE GENOMIC DNA]</scope>
</reference>
<name>A0A4U6UG22_SETVI</name>
<dbReference type="EMBL" id="CM016556">
    <property type="protein sequence ID" value="TKW13053.1"/>
    <property type="molecule type" value="Genomic_DNA"/>
</dbReference>
<protein>
    <submittedName>
        <fullName evidence="1">Uncharacterized protein</fullName>
    </submittedName>
</protein>
<proteinExistence type="predicted"/>
<dbReference type="Gramene" id="TKW13053">
    <property type="protein sequence ID" value="TKW13053"/>
    <property type="gene ID" value="SEVIR_5G075000v2"/>
</dbReference>
<gene>
    <name evidence="1" type="ORF">SEVIR_5G075000v2</name>
</gene>
<evidence type="ECO:0000313" key="1">
    <source>
        <dbReference type="EMBL" id="TKW13053.1"/>
    </source>
</evidence>
<keyword evidence="2" id="KW-1185">Reference proteome</keyword>
<organism evidence="1 2">
    <name type="scientific">Setaria viridis</name>
    <name type="common">Green bristlegrass</name>
    <name type="synonym">Setaria italica subsp. viridis</name>
    <dbReference type="NCBI Taxonomy" id="4556"/>
    <lineage>
        <taxon>Eukaryota</taxon>
        <taxon>Viridiplantae</taxon>
        <taxon>Streptophyta</taxon>
        <taxon>Embryophyta</taxon>
        <taxon>Tracheophyta</taxon>
        <taxon>Spermatophyta</taxon>
        <taxon>Magnoliopsida</taxon>
        <taxon>Liliopsida</taxon>
        <taxon>Poales</taxon>
        <taxon>Poaceae</taxon>
        <taxon>PACMAD clade</taxon>
        <taxon>Panicoideae</taxon>
        <taxon>Panicodae</taxon>
        <taxon>Paniceae</taxon>
        <taxon>Cenchrinae</taxon>
        <taxon>Setaria</taxon>
    </lineage>
</organism>
<dbReference type="AlphaFoldDB" id="A0A4U6UG22"/>
<dbReference type="Proteomes" id="UP000298652">
    <property type="component" value="Chromosome 5"/>
</dbReference>
<evidence type="ECO:0000313" key="2">
    <source>
        <dbReference type="Proteomes" id="UP000298652"/>
    </source>
</evidence>
<sequence length="105" mass="11767">MPSNPMISMGSFHRPHPSASDAGTSASIFSFCSSFLVFPCWGCRPGSDLRLRSSSFRVKFAGFWVHFFLCLAKDLSLCLLRNERSVGGSLVKICRRRREATLDFL</sequence>
<accession>A0A4U6UG22</accession>